<gene>
    <name evidence="1" type="ORF">AUEXF2481DRAFT_514245</name>
</gene>
<dbReference type="Proteomes" id="UP000030641">
    <property type="component" value="Unassembled WGS sequence"/>
</dbReference>
<accession>A0A074YA40</accession>
<name>A0A074YA40_AURSE</name>
<reference evidence="1 2" key="1">
    <citation type="journal article" date="2014" name="BMC Genomics">
        <title>Genome sequencing of four Aureobasidium pullulans varieties: biotechnological potential, stress tolerance, and description of new species.</title>
        <authorList>
            <person name="Gostin Ar C."/>
            <person name="Ohm R.A."/>
            <person name="Kogej T."/>
            <person name="Sonjak S."/>
            <person name="Turk M."/>
            <person name="Zajc J."/>
            <person name="Zalar P."/>
            <person name="Grube M."/>
            <person name="Sun H."/>
            <person name="Han J."/>
            <person name="Sharma A."/>
            <person name="Chiniquy J."/>
            <person name="Ngan C.Y."/>
            <person name="Lipzen A."/>
            <person name="Barry K."/>
            <person name="Grigoriev I.V."/>
            <person name="Gunde-Cimerman N."/>
        </authorList>
    </citation>
    <scope>NUCLEOTIDE SEQUENCE [LARGE SCALE GENOMIC DNA]</scope>
    <source>
        <strain evidence="1 2">EXF-2481</strain>
    </source>
</reference>
<dbReference type="AlphaFoldDB" id="A0A074YA40"/>
<dbReference type="GeneID" id="25368738"/>
<proteinExistence type="predicted"/>
<dbReference type="HOGENOM" id="CLU_1635060_0_0_1"/>
<evidence type="ECO:0000313" key="2">
    <source>
        <dbReference type="Proteomes" id="UP000030641"/>
    </source>
</evidence>
<evidence type="ECO:0000313" key="1">
    <source>
        <dbReference type="EMBL" id="KEQ91057.1"/>
    </source>
</evidence>
<dbReference type="RefSeq" id="XP_013339592.1">
    <property type="nucleotide sequence ID" value="XM_013484138.1"/>
</dbReference>
<keyword evidence="2" id="KW-1185">Reference proteome</keyword>
<sequence>MSTTKTWRNGDLDQPVICNLQLLLVSILQLYARWETVRIFDDDIDWKVKSRRSRGKVLDLIARVTESQMVRYTTSTLLYIDTERQQAARRHSQFSDQKSSQGKSISYRLSAGITAIETVLCLQTSTSLTCFDKCRDGSEVMKLKRASKRRQGSDGGIGLSTA</sequence>
<dbReference type="InParanoid" id="A0A074YA40"/>
<organism evidence="1 2">
    <name type="scientific">Aureobasidium subglaciale (strain EXF-2481)</name>
    <name type="common">Aureobasidium pullulans var. subglaciale</name>
    <dbReference type="NCBI Taxonomy" id="1043005"/>
    <lineage>
        <taxon>Eukaryota</taxon>
        <taxon>Fungi</taxon>
        <taxon>Dikarya</taxon>
        <taxon>Ascomycota</taxon>
        <taxon>Pezizomycotina</taxon>
        <taxon>Dothideomycetes</taxon>
        <taxon>Dothideomycetidae</taxon>
        <taxon>Dothideales</taxon>
        <taxon>Saccotheciaceae</taxon>
        <taxon>Aureobasidium</taxon>
    </lineage>
</organism>
<dbReference type="EMBL" id="KL584782">
    <property type="protein sequence ID" value="KEQ91057.1"/>
    <property type="molecule type" value="Genomic_DNA"/>
</dbReference>
<protein>
    <submittedName>
        <fullName evidence="1">Uncharacterized protein</fullName>
    </submittedName>
</protein>